<evidence type="ECO:0000313" key="2">
    <source>
        <dbReference type="Proteomes" id="UP000290289"/>
    </source>
</evidence>
<comment type="caution">
    <text evidence="1">The sequence shown here is derived from an EMBL/GenBank/DDBJ whole genome shotgun (WGS) entry which is preliminary data.</text>
</comment>
<organism evidence="1 2">
    <name type="scientific">Malus domestica</name>
    <name type="common">Apple</name>
    <name type="synonym">Pyrus malus</name>
    <dbReference type="NCBI Taxonomy" id="3750"/>
    <lineage>
        <taxon>Eukaryota</taxon>
        <taxon>Viridiplantae</taxon>
        <taxon>Streptophyta</taxon>
        <taxon>Embryophyta</taxon>
        <taxon>Tracheophyta</taxon>
        <taxon>Spermatophyta</taxon>
        <taxon>Magnoliopsida</taxon>
        <taxon>eudicotyledons</taxon>
        <taxon>Gunneridae</taxon>
        <taxon>Pentapetalae</taxon>
        <taxon>rosids</taxon>
        <taxon>fabids</taxon>
        <taxon>Rosales</taxon>
        <taxon>Rosaceae</taxon>
        <taxon>Amygdaloideae</taxon>
        <taxon>Maleae</taxon>
        <taxon>Malus</taxon>
    </lineage>
</organism>
<gene>
    <name evidence="1" type="ORF">DVH24_017044</name>
</gene>
<evidence type="ECO:0000313" key="1">
    <source>
        <dbReference type="EMBL" id="RXH85991.1"/>
    </source>
</evidence>
<dbReference type="EMBL" id="RDQH01000336">
    <property type="protein sequence ID" value="RXH85991.1"/>
    <property type="molecule type" value="Genomic_DNA"/>
</dbReference>
<accession>A0A498IXI1</accession>
<reference evidence="1 2" key="1">
    <citation type="submission" date="2018-10" db="EMBL/GenBank/DDBJ databases">
        <title>A high-quality apple genome assembly.</title>
        <authorList>
            <person name="Hu J."/>
        </authorList>
    </citation>
    <scope>NUCLEOTIDE SEQUENCE [LARGE SCALE GENOMIC DNA]</scope>
    <source>
        <strain evidence="2">cv. HFTH1</strain>
        <tissue evidence="1">Young leaf</tissue>
    </source>
</reference>
<protein>
    <recommendedName>
        <fullName evidence="3">S-locus receptor kinase C-terminal domain-containing protein</fullName>
    </recommendedName>
</protein>
<name>A0A498IXI1_MALDO</name>
<sequence length="130" mass="14634">MRTQILLSYILASRNWKEDTVSNIIDPMLITGLGTETIRCFHIGLLCVHENVASRPTMASIVSMLNSHYVTLSLPSRPAYYLHNSEKDTTEGTQSYESKNSVHLSINEDSNITQLYVMITSIGNRPKCNK</sequence>
<dbReference type="PANTHER" id="PTHR27006:SF634">
    <property type="entry name" value="RECEPTOR-LIKE SERINE_THREONINE-PROTEIN KINASE"/>
    <property type="match status" value="1"/>
</dbReference>
<proteinExistence type="predicted"/>
<dbReference type="PANTHER" id="PTHR27006">
    <property type="entry name" value="PROMASTIGOTE SURFACE ANTIGEN PROTEIN PSA"/>
    <property type="match status" value="1"/>
</dbReference>
<dbReference type="Proteomes" id="UP000290289">
    <property type="component" value="Chromosome 10"/>
</dbReference>
<evidence type="ECO:0008006" key="3">
    <source>
        <dbReference type="Google" id="ProtNLM"/>
    </source>
</evidence>
<dbReference type="AlphaFoldDB" id="A0A498IXI1"/>
<keyword evidence="2" id="KW-1185">Reference proteome</keyword>